<evidence type="ECO:0000313" key="8">
    <source>
        <dbReference type="EMBL" id="KAF1394010.1"/>
    </source>
</evidence>
<keyword evidence="4 6" id="KW-0472">Membrane</keyword>
<dbReference type="InterPro" id="IPR007110">
    <property type="entry name" value="Ig-like_dom"/>
</dbReference>
<evidence type="ECO:0000256" key="1">
    <source>
        <dbReference type="ARBA" id="ARBA00004167"/>
    </source>
</evidence>
<protein>
    <recommendedName>
        <fullName evidence="7">Ig-like domain-containing protein</fullName>
    </recommendedName>
</protein>
<comment type="subcellular location">
    <subcellularLocation>
        <location evidence="1">Membrane</location>
        <topology evidence="1">Single-pass membrane protein</topology>
    </subcellularLocation>
</comment>
<dbReference type="InterPro" id="IPR036179">
    <property type="entry name" value="Ig-like_dom_sf"/>
</dbReference>
<evidence type="ECO:0000256" key="2">
    <source>
        <dbReference type="ARBA" id="ARBA00022692"/>
    </source>
</evidence>
<dbReference type="Pfam" id="PF07679">
    <property type="entry name" value="I-set"/>
    <property type="match status" value="1"/>
</dbReference>
<dbReference type="InterPro" id="IPR003598">
    <property type="entry name" value="Ig_sub2"/>
</dbReference>
<dbReference type="GO" id="GO:0061041">
    <property type="term" value="P:regulation of wound healing"/>
    <property type="evidence" value="ECO:0007669"/>
    <property type="project" value="TreeGrafter"/>
</dbReference>
<dbReference type="SMART" id="SM00408">
    <property type="entry name" value="IGc2"/>
    <property type="match status" value="3"/>
</dbReference>
<evidence type="ECO:0000313" key="9">
    <source>
        <dbReference type="Proteomes" id="UP000465112"/>
    </source>
</evidence>
<dbReference type="PANTHER" id="PTHR45889">
    <property type="entry name" value="IG-LIKE DOMAIN-CONTAINING PROTEIN"/>
    <property type="match status" value="1"/>
</dbReference>
<keyword evidence="9" id="KW-1185">Reference proteome</keyword>
<dbReference type="InterPro" id="IPR003599">
    <property type="entry name" value="Ig_sub"/>
</dbReference>
<dbReference type="PANTHER" id="PTHR45889:SF3">
    <property type="entry name" value="CELL ADHESION MOLECULE 4"/>
    <property type="match status" value="1"/>
</dbReference>
<sequence length="703" mass="76930">MSRSHRHFLQDLLSLPLLHHLPPRGCTAAAPASRTVFQQDQSLSHSLSYKPQHGQLQCRPTTMAARDTASLLVGLLVLFHTWGVWANVEVNMEDRVEVFMGDTAQITCMFTSSDGVGGMVIQWFYVKPSGEKQKIYYQDTTMKVVDRGTQFTERMNVNGTGATGEIVLTISDVQPVDELEFICLIKGLTDGTGEGRTKLKVFETPERPTIEGVQTGISVNEDSPSKIGVCEVKNGFPKPNITWYRNNTPLRADQDVVKVVPSITTDSNKLVSVRSELSMKVTKEDKDNLFYCEITYFVPGGTRMTETNRINITVYYPSTAVSVWVESPKGKIKEGDSIEIHCQGNGNMPSSFFKISKKDSDLVDSNVLVMDNVTRHQSGVYKCTSTDTDTFEEISENTTVFVNYLDPAVLVPEDTVVVDQGEELTATCNALSSLQTQTVWIKNGVKISVGHSLSLKNNTFETAGTYMCVVTVPEIEGMETNGTLTVYVQGRPYILTPEYTEIEASYEETVNLNCDVRGFPAPSIIWTTSDGKNLETTSQMKTEEGVTSVVSVTVTNDITAFCNASNEFGTDVLAFNITAIIHTTTPATTTTISSVSVIHTTTPATTTTISSVSAGTPKAKIKPAGSRGFIIAVIIICILLLAILGSVLYFLYKKGKICGRSGKQDLTKDKSSKDNIVVEMKSDNTEEAVLLGVNGEKQPPNDQ</sequence>
<dbReference type="SUPFAM" id="SSF48726">
    <property type="entry name" value="Immunoglobulin"/>
    <property type="match status" value="5"/>
</dbReference>
<feature type="transmembrane region" description="Helical" evidence="6">
    <location>
        <begin position="629"/>
        <end position="652"/>
    </location>
</feature>
<dbReference type="GO" id="GO:0044291">
    <property type="term" value="C:cell-cell contact zone"/>
    <property type="evidence" value="ECO:0007669"/>
    <property type="project" value="TreeGrafter"/>
</dbReference>
<accession>A0A6A5FHP0</accession>
<dbReference type="InterPro" id="IPR013106">
    <property type="entry name" value="Ig_V-set"/>
</dbReference>
<dbReference type="InterPro" id="IPR013783">
    <property type="entry name" value="Ig-like_fold"/>
</dbReference>
<comment type="caution">
    <text evidence="8">The sequence shown here is derived from an EMBL/GenBank/DDBJ whole genome shotgun (WGS) entry which is preliminary data.</text>
</comment>
<dbReference type="PROSITE" id="PS50835">
    <property type="entry name" value="IG_LIKE"/>
    <property type="match status" value="5"/>
</dbReference>
<keyword evidence="5" id="KW-1015">Disulfide bond</keyword>
<dbReference type="GO" id="GO:0016020">
    <property type="term" value="C:membrane"/>
    <property type="evidence" value="ECO:0007669"/>
    <property type="project" value="UniProtKB-SubCell"/>
</dbReference>
<name>A0A6A5FHP0_PERFL</name>
<keyword evidence="3 6" id="KW-1133">Transmembrane helix</keyword>
<dbReference type="Pfam" id="PF08205">
    <property type="entry name" value="C2-set_2"/>
    <property type="match status" value="1"/>
</dbReference>
<feature type="domain" description="Ig-like" evidence="7">
    <location>
        <begin position="317"/>
        <end position="399"/>
    </location>
</feature>
<proteinExistence type="predicted"/>
<dbReference type="EMBL" id="VHII01000002">
    <property type="protein sequence ID" value="KAF1394010.1"/>
    <property type="molecule type" value="Genomic_DNA"/>
</dbReference>
<evidence type="ECO:0000256" key="6">
    <source>
        <dbReference type="SAM" id="Phobius"/>
    </source>
</evidence>
<keyword evidence="2 6" id="KW-0812">Transmembrane</keyword>
<reference evidence="8 9" key="1">
    <citation type="submission" date="2019-06" db="EMBL/GenBank/DDBJ databases">
        <title>A chromosome-scale genome assembly of the European perch, Perca fluviatilis.</title>
        <authorList>
            <person name="Roques C."/>
            <person name="Zahm M."/>
            <person name="Cabau C."/>
            <person name="Klopp C."/>
            <person name="Bouchez O."/>
            <person name="Donnadieu C."/>
            <person name="Kuhl H."/>
            <person name="Gislard M."/>
            <person name="Guendouz S."/>
            <person name="Journot L."/>
            <person name="Haffray P."/>
            <person name="Bestin A."/>
            <person name="Morvezen R."/>
            <person name="Feron R."/>
            <person name="Wen M."/>
            <person name="Jouanno E."/>
            <person name="Herpin A."/>
            <person name="Schartl M."/>
            <person name="Postlethwait J."/>
            <person name="Schaerlinger B."/>
            <person name="Chardard D."/>
            <person name="Lecocq T."/>
            <person name="Poncet C."/>
            <person name="Jaffrelo L."/>
            <person name="Lampietro C."/>
            <person name="Guiguen Y."/>
        </authorList>
    </citation>
    <scope>NUCLEOTIDE SEQUENCE [LARGE SCALE GENOMIC DNA]</scope>
    <source>
        <tissue evidence="8">Blood</tissue>
    </source>
</reference>
<dbReference type="Pfam" id="PF13895">
    <property type="entry name" value="Ig_2"/>
    <property type="match status" value="1"/>
</dbReference>
<dbReference type="GO" id="GO:0007156">
    <property type="term" value="P:homophilic cell adhesion via plasma membrane adhesion molecules"/>
    <property type="evidence" value="ECO:0007669"/>
    <property type="project" value="TreeGrafter"/>
</dbReference>
<dbReference type="InterPro" id="IPR013098">
    <property type="entry name" value="Ig_I-set"/>
</dbReference>
<feature type="domain" description="Ig-like" evidence="7">
    <location>
        <begin position="492"/>
        <end position="578"/>
    </location>
</feature>
<dbReference type="InterPro" id="IPR013162">
    <property type="entry name" value="CD80_C2-set"/>
</dbReference>
<feature type="domain" description="Ig-like" evidence="7">
    <location>
        <begin position="407"/>
        <end position="485"/>
    </location>
</feature>
<evidence type="ECO:0000256" key="4">
    <source>
        <dbReference type="ARBA" id="ARBA00023136"/>
    </source>
</evidence>
<dbReference type="Proteomes" id="UP000465112">
    <property type="component" value="Chromosome 2"/>
</dbReference>
<evidence type="ECO:0000256" key="5">
    <source>
        <dbReference type="ARBA" id="ARBA00023157"/>
    </source>
</evidence>
<evidence type="ECO:0000256" key="3">
    <source>
        <dbReference type="ARBA" id="ARBA00022989"/>
    </source>
</evidence>
<feature type="domain" description="Ig-like" evidence="7">
    <location>
        <begin position="60"/>
        <end position="200"/>
    </location>
</feature>
<evidence type="ECO:0000259" key="7">
    <source>
        <dbReference type="PROSITE" id="PS50835"/>
    </source>
</evidence>
<dbReference type="AlphaFoldDB" id="A0A6A5FHP0"/>
<dbReference type="GO" id="GO:0035020">
    <property type="term" value="P:regulation of Rac protein signal transduction"/>
    <property type="evidence" value="ECO:0007669"/>
    <property type="project" value="TreeGrafter"/>
</dbReference>
<dbReference type="SMART" id="SM00409">
    <property type="entry name" value="IG"/>
    <property type="match status" value="4"/>
</dbReference>
<dbReference type="Pfam" id="PF07686">
    <property type="entry name" value="V-set"/>
    <property type="match status" value="1"/>
</dbReference>
<dbReference type="GO" id="GO:0043184">
    <property type="term" value="F:vascular endothelial growth factor receptor 2 binding"/>
    <property type="evidence" value="ECO:0007669"/>
    <property type="project" value="TreeGrafter"/>
</dbReference>
<organism evidence="8 9">
    <name type="scientific">Perca fluviatilis</name>
    <name type="common">European perch</name>
    <dbReference type="NCBI Taxonomy" id="8168"/>
    <lineage>
        <taxon>Eukaryota</taxon>
        <taxon>Metazoa</taxon>
        <taxon>Chordata</taxon>
        <taxon>Craniata</taxon>
        <taxon>Vertebrata</taxon>
        <taxon>Euteleostomi</taxon>
        <taxon>Actinopterygii</taxon>
        <taxon>Neopterygii</taxon>
        <taxon>Teleostei</taxon>
        <taxon>Neoteleostei</taxon>
        <taxon>Acanthomorphata</taxon>
        <taxon>Eupercaria</taxon>
        <taxon>Perciformes</taxon>
        <taxon>Percoidei</taxon>
        <taxon>Percidae</taxon>
        <taxon>Percinae</taxon>
        <taxon>Perca</taxon>
    </lineage>
</organism>
<dbReference type="Gene3D" id="2.60.40.10">
    <property type="entry name" value="Immunoglobulins"/>
    <property type="match status" value="5"/>
</dbReference>
<gene>
    <name evidence="8" type="ORF">PFLUV_G00022060</name>
</gene>
<feature type="domain" description="Ig-like" evidence="7">
    <location>
        <begin position="208"/>
        <end position="311"/>
    </location>
</feature>